<organism evidence="2 3">
    <name type="scientific">Pandoraea nosoerga</name>
    <dbReference type="NCBI Taxonomy" id="2508296"/>
    <lineage>
        <taxon>Bacteria</taxon>
        <taxon>Pseudomonadati</taxon>
        <taxon>Pseudomonadota</taxon>
        <taxon>Betaproteobacteria</taxon>
        <taxon>Burkholderiales</taxon>
        <taxon>Burkholderiaceae</taxon>
        <taxon>Pandoraea</taxon>
    </lineage>
</organism>
<evidence type="ECO:0000313" key="2">
    <source>
        <dbReference type="EMBL" id="VVE04455.1"/>
    </source>
</evidence>
<feature type="compositionally biased region" description="Basic residues" evidence="1">
    <location>
        <begin position="77"/>
        <end position="96"/>
    </location>
</feature>
<gene>
    <name evidence="2" type="ORF">PNO31109_02288</name>
</gene>
<name>A0A5E4V007_9BURK</name>
<dbReference type="EMBL" id="CABPSC010000008">
    <property type="protein sequence ID" value="VVE04455.1"/>
    <property type="molecule type" value="Genomic_DNA"/>
</dbReference>
<sequence length="213" mass="23518">MKQIIATCYDLSHSPVFAARHAESPCLRSATATPTTNSTASPTTALPAPAGFRGRLAARRTRAARRGGTQACDLGRRHQQARRVVSRHRAGLRGARRSADYRQGLRSGDRGAGASAGRQCGRYRRRRLERRVPARASGAARRPREGHRLRRHARARPCSPRVARGLAGLAHRTGLIRPSRAGIRAVQKRLSSRRCPARLLRRARCRRPRTSPA</sequence>
<feature type="region of interest" description="Disordered" evidence="1">
    <location>
        <begin position="28"/>
        <end position="49"/>
    </location>
</feature>
<accession>A0A5E4V007</accession>
<evidence type="ECO:0000313" key="3">
    <source>
        <dbReference type="Proteomes" id="UP000367825"/>
    </source>
</evidence>
<keyword evidence="3" id="KW-1185">Reference proteome</keyword>
<protein>
    <submittedName>
        <fullName evidence="2">Uncharacterized protein</fullName>
    </submittedName>
</protein>
<dbReference type="Proteomes" id="UP000367825">
    <property type="component" value="Unassembled WGS sequence"/>
</dbReference>
<proteinExistence type="predicted"/>
<feature type="compositionally biased region" description="Basic residues" evidence="1">
    <location>
        <begin position="144"/>
        <end position="155"/>
    </location>
</feature>
<dbReference type="AlphaFoldDB" id="A0A5E4V007"/>
<evidence type="ECO:0000256" key="1">
    <source>
        <dbReference type="SAM" id="MobiDB-lite"/>
    </source>
</evidence>
<feature type="region of interest" description="Disordered" evidence="1">
    <location>
        <begin position="75"/>
        <end position="159"/>
    </location>
</feature>
<reference evidence="2 3" key="1">
    <citation type="submission" date="2019-08" db="EMBL/GenBank/DDBJ databases">
        <authorList>
            <person name="Peeters C."/>
        </authorList>
    </citation>
    <scope>NUCLEOTIDE SEQUENCE [LARGE SCALE GENOMIC DNA]</scope>
    <source>
        <strain evidence="2 3">LMG 31109</strain>
    </source>
</reference>
<feature type="compositionally biased region" description="Low complexity" evidence="1">
    <location>
        <begin position="29"/>
        <end position="49"/>
    </location>
</feature>